<evidence type="ECO:0000259" key="3">
    <source>
        <dbReference type="PROSITE" id="PS50882"/>
    </source>
</evidence>
<evidence type="ECO:0000256" key="1">
    <source>
        <dbReference type="SAM" id="MobiDB-lite"/>
    </source>
</evidence>
<dbReference type="Gene3D" id="3.30.70.330">
    <property type="match status" value="1"/>
</dbReference>
<organism evidence="4 5">
    <name type="scientific">Saitoella complicata (strain BCRC 22490 / CBS 7301 / JCM 7358 / NBRC 10748 / NRRL Y-17804)</name>
    <dbReference type="NCBI Taxonomy" id="698492"/>
    <lineage>
        <taxon>Eukaryota</taxon>
        <taxon>Fungi</taxon>
        <taxon>Dikarya</taxon>
        <taxon>Ascomycota</taxon>
        <taxon>Taphrinomycotina</taxon>
        <taxon>Taphrinomycotina incertae sedis</taxon>
        <taxon>Saitoella</taxon>
    </lineage>
</organism>
<comment type="caution">
    <text evidence="4">The sequence shown here is derived from an EMBL/GenBank/DDBJ whole genome shotgun (WGS) entry which is preliminary data.</text>
</comment>
<dbReference type="EMBL" id="BACD03000035">
    <property type="protein sequence ID" value="GAO50673.1"/>
    <property type="molecule type" value="Genomic_DNA"/>
</dbReference>
<dbReference type="Proteomes" id="UP000033140">
    <property type="component" value="Unassembled WGS sequence"/>
</dbReference>
<proteinExistence type="predicted"/>
<dbReference type="InterPro" id="IPR035979">
    <property type="entry name" value="RBD_domain_sf"/>
</dbReference>
<dbReference type="GO" id="GO:0005654">
    <property type="term" value="C:nucleoplasm"/>
    <property type="evidence" value="ECO:0007669"/>
    <property type="project" value="TreeGrafter"/>
</dbReference>
<dbReference type="PROSITE" id="PS50882">
    <property type="entry name" value="YTH"/>
    <property type="match status" value="1"/>
</dbReference>
<evidence type="ECO:0000256" key="2">
    <source>
        <dbReference type="SAM" id="Phobius"/>
    </source>
</evidence>
<gene>
    <name evidence="4" type="ORF">G7K_4795-t1</name>
</gene>
<feature type="region of interest" description="Disordered" evidence="1">
    <location>
        <begin position="241"/>
        <end position="270"/>
    </location>
</feature>
<accession>A0A0E9NLJ9</accession>
<feature type="region of interest" description="Disordered" evidence="1">
    <location>
        <begin position="882"/>
        <end position="908"/>
    </location>
</feature>
<keyword evidence="2" id="KW-0472">Membrane</keyword>
<feature type="compositionally biased region" description="Polar residues" evidence="1">
    <location>
        <begin position="458"/>
        <end position="472"/>
    </location>
</feature>
<dbReference type="InterPro" id="IPR057720">
    <property type="entry name" value="RRM_YTH1"/>
</dbReference>
<name>A0A0E9NLJ9_SAICN</name>
<dbReference type="SUPFAM" id="SSF54928">
    <property type="entry name" value="RNA-binding domain, RBD"/>
    <property type="match status" value="1"/>
</dbReference>
<keyword evidence="2" id="KW-0812">Transmembrane</keyword>
<dbReference type="PANTHER" id="PTHR12357:SF3">
    <property type="entry name" value="YTH DOMAIN-CONTAINING PROTEIN 1"/>
    <property type="match status" value="1"/>
</dbReference>
<keyword evidence="5" id="KW-1185">Reference proteome</keyword>
<sequence>MLHIEACLEKVGRERRKGRGVPGWSLAGRDQKAKNSDSDILGFVTISMGWTLKRRLSKLIQIPRPGPHPQVRRARFRVVALLTLEQIYPRQNRTSAFSDSAARVGRSSWLRELQIEKSSLILPAARNLFLPSLYSTSDQAQQRPARSCTWLVFASLLQDPLVTYVERPACSRNSCEFPDSIVGADRSSAATDRHALFNQSQLYTFLRPGLMWLDAPTDYAETFFPVGLFNTDELDYDTYTERASSQGEGSRQLASAGFGDQLQSSPRAQSRTMMPAAYGGMGYGGMGSGAGNLPHVQRDLMGGSAVAINSPGSYAAYQTSNNSYDPTHTPTYAQTHAQTRHDIGPSMFYAPHSPELTARSPTAFPSLQPLAQHLPSTQAPPTNNGSQSAASYAQAMYNPMINPVAAAQLARAHAAAAAAYSALHPYQPEQVQQMPYQTVAGGWVIPPSPQVQVPPTQYMLTPNPQPQHQSYSAPPMPRQQYTTMSPSPRQSFQTQHHPVPAHTGKGAVPRPRDDRGYTEVANQDCKPQELATGQTSPGSRGPPRKPRQTGYTLWIGNFPTSVDLVGAKDFFASPGLESIFVMRKSKCAFINYKTEATCLEALQKYNGREFAGVKLLCRLRKAPEPQTPSSAAQPQSPESAAEARERSAMEHEKATAKNRYFIIKSLSKENLDLSLQNGVWATQAHNEIVLDQAYRSAENVYLIFSANKTGEYYGYARMASPVFRSHSGSQSPEAVSPDIEWKPAHGKQSSDATAVTAGPTVVATPKTDHVRSGRIVTDEYRNTTFWEADTDSDAESVAARSPDEVRQPDYIGGPEVGDEHSWGVSFRVEWIVTGHPLPFYKIRHLRNPWNANREVKVGRDGTELKPSVGERLCAEIRRNAEQAREGAQTHTRLPPRGEYGAGAVTTQGPTRWARPEIARAAQRKQVPLSTPAGPQAFTLNEPPQRRFTGRPYAISNLHQQQYSLGRQPLPGLPSRLDPSQGGPSRDDVHSPPSTQHSFWGISLLRIRLSSILYHHLPTCCSVLAFVGAEGHNIHGKRRSFFCFSFAYAFCFLLTFSRITYWEGRLWRTYTEGVHSLAGSMAHIHGHRLLSFSFYRVIWWIYTSC</sequence>
<dbReference type="InterPro" id="IPR045168">
    <property type="entry name" value="YTH_prot"/>
</dbReference>
<dbReference type="GO" id="GO:0003729">
    <property type="term" value="F:mRNA binding"/>
    <property type="evidence" value="ECO:0007669"/>
    <property type="project" value="TreeGrafter"/>
</dbReference>
<dbReference type="Pfam" id="PF25701">
    <property type="entry name" value="RRM_YTH1"/>
    <property type="match status" value="1"/>
</dbReference>
<dbReference type="AlphaFoldDB" id="A0A0E9NLJ9"/>
<feature type="region of interest" description="Disordered" evidence="1">
    <location>
        <begin position="792"/>
        <end position="814"/>
    </location>
</feature>
<feature type="compositionally biased region" description="Polar residues" evidence="1">
    <location>
        <begin position="479"/>
        <end position="496"/>
    </location>
</feature>
<protein>
    <recommendedName>
        <fullName evidence="3">YTH domain-containing protein</fullName>
    </recommendedName>
</protein>
<feature type="domain" description="YTH" evidence="3">
    <location>
        <begin position="658"/>
        <end position="876"/>
    </location>
</feature>
<dbReference type="Pfam" id="PF04146">
    <property type="entry name" value="YTH"/>
    <property type="match status" value="1"/>
</dbReference>
<feature type="compositionally biased region" description="Polar residues" evidence="1">
    <location>
        <begin position="241"/>
        <end position="253"/>
    </location>
</feature>
<feature type="region of interest" description="Disordered" evidence="1">
    <location>
        <begin position="454"/>
        <end position="550"/>
    </location>
</feature>
<reference evidence="4 5" key="1">
    <citation type="journal article" date="2011" name="J. Gen. Appl. Microbiol.">
        <title>Draft genome sequencing of the enigmatic yeast Saitoella complicata.</title>
        <authorList>
            <person name="Nishida H."/>
            <person name="Hamamoto M."/>
            <person name="Sugiyama J."/>
        </authorList>
    </citation>
    <scope>NUCLEOTIDE SEQUENCE [LARGE SCALE GENOMIC DNA]</scope>
    <source>
        <strain evidence="4 5">NRRL Y-17804</strain>
    </source>
</reference>
<keyword evidence="2" id="KW-1133">Transmembrane helix</keyword>
<dbReference type="InterPro" id="IPR012677">
    <property type="entry name" value="Nucleotide-bd_a/b_plait_sf"/>
</dbReference>
<dbReference type="InterPro" id="IPR000504">
    <property type="entry name" value="RRM_dom"/>
</dbReference>
<dbReference type="CDD" id="cd21134">
    <property type="entry name" value="YTH"/>
    <property type="match status" value="1"/>
</dbReference>
<reference evidence="4 5" key="3">
    <citation type="journal article" date="2015" name="Genome Announc.">
        <title>Draft Genome Sequence of the Archiascomycetous Yeast Saitoella complicata.</title>
        <authorList>
            <person name="Yamauchi K."/>
            <person name="Kondo S."/>
            <person name="Hamamoto M."/>
            <person name="Takahashi Y."/>
            <person name="Ogura Y."/>
            <person name="Hayashi T."/>
            <person name="Nishida H."/>
        </authorList>
    </citation>
    <scope>NUCLEOTIDE SEQUENCE [LARGE SCALE GENOMIC DNA]</scope>
    <source>
        <strain evidence="4 5">NRRL Y-17804</strain>
    </source>
</reference>
<feature type="region of interest" description="Disordered" evidence="1">
    <location>
        <begin position="624"/>
        <end position="652"/>
    </location>
</feature>
<dbReference type="GO" id="GO:0000398">
    <property type="term" value="P:mRNA splicing, via spliceosome"/>
    <property type="evidence" value="ECO:0007669"/>
    <property type="project" value="TreeGrafter"/>
</dbReference>
<evidence type="ECO:0000313" key="5">
    <source>
        <dbReference type="Proteomes" id="UP000033140"/>
    </source>
</evidence>
<dbReference type="CDD" id="cd00590">
    <property type="entry name" value="RRM_SF"/>
    <property type="match status" value="1"/>
</dbReference>
<feature type="compositionally biased region" description="Low complexity" evidence="1">
    <location>
        <begin position="627"/>
        <end position="640"/>
    </location>
</feature>
<dbReference type="STRING" id="698492.A0A0E9NLJ9"/>
<feature type="region of interest" description="Disordered" evidence="1">
    <location>
        <begin position="967"/>
        <end position="994"/>
    </location>
</feature>
<feature type="region of interest" description="Disordered" evidence="1">
    <location>
        <begin position="923"/>
        <end position="945"/>
    </location>
</feature>
<feature type="compositionally biased region" description="Basic and acidic residues" evidence="1">
    <location>
        <begin position="641"/>
        <end position="652"/>
    </location>
</feature>
<dbReference type="PANTHER" id="PTHR12357">
    <property type="entry name" value="YTH YT521-B HOMOLOGY DOMAIN-CONTAINING"/>
    <property type="match status" value="1"/>
</dbReference>
<evidence type="ECO:0000313" key="4">
    <source>
        <dbReference type="EMBL" id="GAO50673.1"/>
    </source>
</evidence>
<feature type="region of interest" description="Disordered" evidence="1">
    <location>
        <begin position="728"/>
        <end position="754"/>
    </location>
</feature>
<feature type="transmembrane region" description="Helical" evidence="2">
    <location>
        <begin position="1040"/>
        <end position="1060"/>
    </location>
</feature>
<dbReference type="GO" id="GO:1990247">
    <property type="term" value="F:N6-methyladenosine-containing RNA reader activity"/>
    <property type="evidence" value="ECO:0007669"/>
    <property type="project" value="TreeGrafter"/>
</dbReference>
<dbReference type="Gene3D" id="3.10.590.10">
    <property type="entry name" value="ph1033 like domains"/>
    <property type="match status" value="1"/>
</dbReference>
<dbReference type="SMART" id="SM00360">
    <property type="entry name" value="RRM"/>
    <property type="match status" value="1"/>
</dbReference>
<dbReference type="GO" id="GO:0000381">
    <property type="term" value="P:regulation of alternative mRNA splicing, via spliceosome"/>
    <property type="evidence" value="ECO:0007669"/>
    <property type="project" value="TreeGrafter"/>
</dbReference>
<reference evidence="4 5" key="2">
    <citation type="journal article" date="2014" name="J. Gen. Appl. Microbiol.">
        <title>The early diverging ascomycetous budding yeast Saitoella complicata has three histone deacetylases belonging to the Clr6, Hos2, and Rpd3 lineages.</title>
        <authorList>
            <person name="Nishida H."/>
            <person name="Matsumoto T."/>
            <person name="Kondo S."/>
            <person name="Hamamoto M."/>
            <person name="Yoshikawa H."/>
        </authorList>
    </citation>
    <scope>NUCLEOTIDE SEQUENCE [LARGE SCALE GENOMIC DNA]</scope>
    <source>
        <strain evidence="4 5">NRRL Y-17804</strain>
    </source>
</reference>
<feature type="compositionally biased region" description="Polar residues" evidence="1">
    <location>
        <begin position="261"/>
        <end position="270"/>
    </location>
</feature>
<dbReference type="InterPro" id="IPR007275">
    <property type="entry name" value="YTH_domain"/>
</dbReference>